<evidence type="ECO:0000313" key="2">
    <source>
        <dbReference type="Proteomes" id="UP001165064"/>
    </source>
</evidence>
<protein>
    <submittedName>
        <fullName evidence="1">Unnamed protein product</fullName>
    </submittedName>
</protein>
<gene>
    <name evidence="1" type="ORF">Amon02_000308700</name>
</gene>
<accession>A0ACB5SZW3</accession>
<reference evidence="1" key="1">
    <citation type="submission" date="2023-04" db="EMBL/GenBank/DDBJ databases">
        <title>Ambrosiozyma monospora NBRC 10751.</title>
        <authorList>
            <person name="Ichikawa N."/>
            <person name="Sato H."/>
            <person name="Tonouchi N."/>
        </authorList>
    </citation>
    <scope>NUCLEOTIDE SEQUENCE</scope>
    <source>
        <strain evidence="1">NBRC 10751</strain>
    </source>
</reference>
<dbReference type="Proteomes" id="UP001165064">
    <property type="component" value="Unassembled WGS sequence"/>
</dbReference>
<proteinExistence type="predicted"/>
<comment type="caution">
    <text evidence="1">The sequence shown here is derived from an EMBL/GenBank/DDBJ whole genome shotgun (WGS) entry which is preliminary data.</text>
</comment>
<dbReference type="EMBL" id="BSXS01001893">
    <property type="protein sequence ID" value="GME77576.1"/>
    <property type="molecule type" value="Genomic_DNA"/>
</dbReference>
<keyword evidence="2" id="KW-1185">Reference proteome</keyword>
<organism evidence="1 2">
    <name type="scientific">Ambrosiozyma monospora</name>
    <name type="common">Yeast</name>
    <name type="synonym">Endomycopsis monosporus</name>
    <dbReference type="NCBI Taxonomy" id="43982"/>
    <lineage>
        <taxon>Eukaryota</taxon>
        <taxon>Fungi</taxon>
        <taxon>Dikarya</taxon>
        <taxon>Ascomycota</taxon>
        <taxon>Saccharomycotina</taxon>
        <taxon>Pichiomycetes</taxon>
        <taxon>Pichiales</taxon>
        <taxon>Pichiaceae</taxon>
        <taxon>Ambrosiozyma</taxon>
    </lineage>
</organism>
<name>A0ACB5SZW3_AMBMO</name>
<evidence type="ECO:0000313" key="1">
    <source>
        <dbReference type="EMBL" id="GME77576.1"/>
    </source>
</evidence>
<sequence>MRYSTIIPTTLSLISTVLAGSWDPNSQGADWSTLTPTGSVLGDTNPTGTLGLVLYTDSSSKQKRSLHHAVKQHKARKSSKAKKFQQAKKAKAAAAASRKTHQKQKQGGSKYQVKGNKHNKAKGSHKDAVVTQIGDGQIQAGTDSASTPASTPVNPSGSSCAYSVVTSYSSSCYPPFQ</sequence>